<dbReference type="Pfam" id="PF25761">
    <property type="entry name" value="TPR_PATROL1"/>
    <property type="match status" value="1"/>
</dbReference>
<dbReference type="InterPro" id="IPR014772">
    <property type="entry name" value="Munc13_dom-2"/>
</dbReference>
<gene>
    <name evidence="2" type="ORF">HHK36_028881</name>
</gene>
<evidence type="ECO:0000313" key="2">
    <source>
        <dbReference type="EMBL" id="KAF8379445.1"/>
    </source>
</evidence>
<dbReference type="InterPro" id="IPR057984">
    <property type="entry name" value="PATROL1_C"/>
</dbReference>
<evidence type="ECO:0000259" key="1">
    <source>
        <dbReference type="PROSITE" id="PS51259"/>
    </source>
</evidence>
<protein>
    <recommendedName>
        <fullName evidence="1">MHD2 domain-containing protein</fullName>
    </recommendedName>
</protein>
<evidence type="ECO:0000313" key="3">
    <source>
        <dbReference type="Proteomes" id="UP000655225"/>
    </source>
</evidence>
<dbReference type="OrthoDB" id="2015333at2759"/>
<keyword evidence="3" id="KW-1185">Reference proteome</keyword>
<accession>A0A834YFU6</accession>
<dbReference type="PANTHER" id="PTHR31280">
    <property type="entry name" value="PROTEIN UNC-13 HOMOLOG"/>
    <property type="match status" value="1"/>
</dbReference>
<dbReference type="PANTHER" id="PTHR31280:SF3">
    <property type="entry name" value="DNA TOPOISOMERASE 4 SUBUNIT B (DUF810)"/>
    <property type="match status" value="1"/>
</dbReference>
<dbReference type="Proteomes" id="UP000655225">
    <property type="component" value="Unassembled WGS sequence"/>
</dbReference>
<name>A0A834YFU6_TETSI</name>
<organism evidence="2 3">
    <name type="scientific">Tetracentron sinense</name>
    <name type="common">Spur-leaf</name>
    <dbReference type="NCBI Taxonomy" id="13715"/>
    <lineage>
        <taxon>Eukaryota</taxon>
        <taxon>Viridiplantae</taxon>
        <taxon>Streptophyta</taxon>
        <taxon>Embryophyta</taxon>
        <taxon>Tracheophyta</taxon>
        <taxon>Spermatophyta</taxon>
        <taxon>Magnoliopsida</taxon>
        <taxon>Trochodendrales</taxon>
        <taxon>Trochodendraceae</taxon>
        <taxon>Tetracentron</taxon>
    </lineage>
</organism>
<reference evidence="2 3" key="1">
    <citation type="submission" date="2020-04" db="EMBL/GenBank/DDBJ databases">
        <title>Plant Genome Project.</title>
        <authorList>
            <person name="Zhang R.-G."/>
        </authorList>
    </citation>
    <scope>NUCLEOTIDE SEQUENCE [LARGE SCALE GENOMIC DNA]</scope>
    <source>
        <strain evidence="2">YNK0</strain>
        <tissue evidence="2">Leaf</tissue>
    </source>
</reference>
<sequence length="281" mass="32051">MIVPIRHLVLQRYLNTGKFYPQPQAKEQLPEPLKEGLSRNSESVDELFTTFNSIRKTATDAINKICDFTGPRVVFWDLRDSFLFRLYRGDVESARLESILPHVDSVLDHICGLINDSLRDLVVLSICRASLDGYVWVLLDGGPSRVFSCTDIRFMQEDLDILKDFFVANGEGLPRAVVEQEARLAQQILSLFSLQTETLIGMLMSASELISPGSDYWKHDNRSAEDAHTLIRVLCHKKDREASNFLKKQYQLPMSSGLDFGKVAAVTCVLELERWLPWDQR</sequence>
<comment type="caution">
    <text evidence="2">The sequence shown here is derived from an EMBL/GenBank/DDBJ whole genome shotgun (WGS) entry which is preliminary data.</text>
</comment>
<dbReference type="AlphaFoldDB" id="A0A834YFU6"/>
<dbReference type="EMBL" id="JABCRI010000022">
    <property type="protein sequence ID" value="KAF8379445.1"/>
    <property type="molecule type" value="Genomic_DNA"/>
</dbReference>
<dbReference type="InterPro" id="IPR008528">
    <property type="entry name" value="unc-13_homologue"/>
</dbReference>
<dbReference type="OMA" id="HICGLIN"/>
<dbReference type="PROSITE" id="PS51259">
    <property type="entry name" value="MHD2"/>
    <property type="match status" value="1"/>
</dbReference>
<feature type="domain" description="MHD2" evidence="1">
    <location>
        <begin position="93"/>
        <end position="203"/>
    </location>
</feature>
<proteinExistence type="predicted"/>